<dbReference type="InterPro" id="IPR013154">
    <property type="entry name" value="ADH-like_N"/>
</dbReference>
<dbReference type="InterPro" id="IPR020843">
    <property type="entry name" value="ER"/>
</dbReference>
<comment type="cofactor">
    <cofactor evidence="4">
        <name>Zn(2+)</name>
        <dbReference type="ChEBI" id="CHEBI:29105"/>
    </cofactor>
</comment>
<dbReference type="EMBL" id="JACDUU010000002">
    <property type="protein sequence ID" value="MBA2871025.1"/>
    <property type="molecule type" value="Genomic_DNA"/>
</dbReference>
<dbReference type="SUPFAM" id="SSF51735">
    <property type="entry name" value="NAD(P)-binding Rossmann-fold domains"/>
    <property type="match status" value="1"/>
</dbReference>
<comment type="caution">
    <text evidence="6">The sequence shown here is derived from an EMBL/GenBank/DDBJ whole genome shotgun (WGS) entry which is preliminary data.</text>
</comment>
<name>A0A7V9YZ98_9BACL</name>
<dbReference type="SUPFAM" id="SSF50129">
    <property type="entry name" value="GroES-like"/>
    <property type="match status" value="1"/>
</dbReference>
<dbReference type="PROSITE" id="PS00059">
    <property type="entry name" value="ADH_ZINC"/>
    <property type="match status" value="1"/>
</dbReference>
<keyword evidence="3 6" id="KW-0560">Oxidoreductase</keyword>
<evidence type="ECO:0000256" key="4">
    <source>
        <dbReference type="RuleBase" id="RU361277"/>
    </source>
</evidence>
<keyword evidence="1 4" id="KW-0479">Metal-binding</keyword>
<evidence type="ECO:0000256" key="1">
    <source>
        <dbReference type="ARBA" id="ARBA00022723"/>
    </source>
</evidence>
<evidence type="ECO:0000256" key="2">
    <source>
        <dbReference type="ARBA" id="ARBA00022833"/>
    </source>
</evidence>
<dbReference type="Pfam" id="PF00107">
    <property type="entry name" value="ADH_zinc_N"/>
    <property type="match status" value="1"/>
</dbReference>
<dbReference type="GO" id="GO:0004022">
    <property type="term" value="F:alcohol dehydrogenase (NAD+) activity"/>
    <property type="evidence" value="ECO:0007669"/>
    <property type="project" value="UniProtKB-EC"/>
</dbReference>
<keyword evidence="2 4" id="KW-0862">Zinc</keyword>
<dbReference type="EC" id="1.1.1.1" evidence="6"/>
<dbReference type="InterPro" id="IPR036291">
    <property type="entry name" value="NAD(P)-bd_dom_sf"/>
</dbReference>
<dbReference type="Gene3D" id="3.90.180.10">
    <property type="entry name" value="Medium-chain alcohol dehydrogenases, catalytic domain"/>
    <property type="match status" value="1"/>
</dbReference>
<dbReference type="AlphaFoldDB" id="A0A7V9YZ98"/>
<keyword evidence="7" id="KW-1185">Reference proteome</keyword>
<protein>
    <submittedName>
        <fullName evidence="6">Propanol-preferring alcohol dehydrogenase</fullName>
        <ecNumber evidence="6">1.1.1.1</ecNumber>
    </submittedName>
</protein>
<evidence type="ECO:0000259" key="5">
    <source>
        <dbReference type="SMART" id="SM00829"/>
    </source>
</evidence>
<gene>
    <name evidence="6" type="ORF">HNQ85_001295</name>
</gene>
<dbReference type="SMART" id="SM00829">
    <property type="entry name" value="PKS_ER"/>
    <property type="match status" value="1"/>
</dbReference>
<dbReference type="InterPro" id="IPR050129">
    <property type="entry name" value="Zn_alcohol_dh"/>
</dbReference>
<dbReference type="PANTHER" id="PTHR43401:SF5">
    <property type="entry name" value="ALCOHOL DEHYDROGENASE-RELATED"/>
    <property type="match status" value="1"/>
</dbReference>
<evidence type="ECO:0000313" key="6">
    <source>
        <dbReference type="EMBL" id="MBA2871025.1"/>
    </source>
</evidence>
<dbReference type="RefSeq" id="WP_181536893.1">
    <property type="nucleotide sequence ID" value="NZ_JACDUU010000002.1"/>
</dbReference>
<feature type="domain" description="Enoyl reductase (ER)" evidence="5">
    <location>
        <begin position="11"/>
        <end position="348"/>
    </location>
</feature>
<dbReference type="CDD" id="cd08260">
    <property type="entry name" value="Zn_ADH6"/>
    <property type="match status" value="1"/>
</dbReference>
<accession>A0A7V9YZ98</accession>
<organism evidence="6 7">
    <name type="scientific">[Anoxybacillus] calidus</name>
    <dbReference type="NCBI Taxonomy" id="575178"/>
    <lineage>
        <taxon>Bacteria</taxon>
        <taxon>Bacillati</taxon>
        <taxon>Bacillota</taxon>
        <taxon>Bacilli</taxon>
        <taxon>Bacillales</taxon>
        <taxon>Anoxybacillaceae</taxon>
        <taxon>Paranoxybacillus</taxon>
    </lineage>
</organism>
<dbReference type="Proteomes" id="UP000580891">
    <property type="component" value="Unassembled WGS sequence"/>
</dbReference>
<comment type="similarity">
    <text evidence="4">Belongs to the zinc-containing alcohol dehydrogenase family.</text>
</comment>
<reference evidence="6 7" key="1">
    <citation type="submission" date="2020-07" db="EMBL/GenBank/DDBJ databases">
        <title>Genomic Encyclopedia of Type Strains, Phase IV (KMG-IV): sequencing the most valuable type-strain genomes for metagenomic binning, comparative biology and taxonomic classification.</title>
        <authorList>
            <person name="Goeker M."/>
        </authorList>
    </citation>
    <scope>NUCLEOTIDE SEQUENCE [LARGE SCALE GENOMIC DNA]</scope>
    <source>
        <strain evidence="6 7">DSM 25220</strain>
    </source>
</reference>
<dbReference type="InterPro" id="IPR013149">
    <property type="entry name" value="ADH-like_C"/>
</dbReference>
<dbReference type="GO" id="GO:0008270">
    <property type="term" value="F:zinc ion binding"/>
    <property type="evidence" value="ECO:0007669"/>
    <property type="project" value="InterPro"/>
</dbReference>
<dbReference type="PANTHER" id="PTHR43401">
    <property type="entry name" value="L-THREONINE 3-DEHYDROGENASE"/>
    <property type="match status" value="1"/>
</dbReference>
<dbReference type="InterPro" id="IPR002328">
    <property type="entry name" value="ADH_Zn_CS"/>
</dbReference>
<evidence type="ECO:0000313" key="7">
    <source>
        <dbReference type="Proteomes" id="UP000580891"/>
    </source>
</evidence>
<evidence type="ECO:0000256" key="3">
    <source>
        <dbReference type="ARBA" id="ARBA00023002"/>
    </source>
</evidence>
<proteinExistence type="inferred from homology"/>
<dbReference type="InterPro" id="IPR011032">
    <property type="entry name" value="GroES-like_sf"/>
</dbReference>
<dbReference type="Pfam" id="PF08240">
    <property type="entry name" value="ADH_N"/>
    <property type="match status" value="1"/>
</dbReference>
<sequence length="352" mass="37869">MKTAKIIQHKKPLEILKVSDPKPGPEDAVIKIEACGVCRSDWHAWQGDWSWIGLSPELPITPGHEFGGVIEEVGKDVKSFRPGDRVTVPFHSACGRCEYCKKGVPNLCENLQIYGLVSGLEGGYAEYVLVRNADFNLIRLPENVDSVTAAALGCRYMTGYHGIVRGNVKPGDWVAVHGAGGVGLSAIQVANALGAQVIAVDIDDQKLEIAKQEGAIAVVNARKENVVEAIKEITKGGAHVGLDALGIKDTVLNSVLSLRKGGRHVQVGLTTSEEGGFVSLPVDLITAAEIEFVGSIGNPHPDYRGLLSLISSGRLNPKRLVEREISLEDVNAVFENMSQYNTKGFNVITKFN</sequence>